<accession>A0A6D1P3I3</accession>
<gene>
    <name evidence="1" type="primary">traC</name>
    <name evidence="1" type="ORF">PGJFMKIC_00095</name>
</gene>
<sequence length="228" mass="26023">MTTTEHPVRQLLWCALNALKTAQENHNITSETGLRHYLLEWLSGASRHPEFRSLPGEIMALKALTEKDRNIPIIGTLNTLFLSSATVGECPLFRFRAALGKLQKAGWRTYVCPWPERVFNESIERACSGKRHLLQLSRTEECFLPTGDMRAPVTLQLITPLHRKTMQLLETAELIFSDEGFQVVVRGYEHQFGIERRETLFHTLFIGLPSLPEDVWGATQEQTTITLH</sequence>
<protein>
    <submittedName>
        <fullName evidence="1">Putative positive regulator</fullName>
    </submittedName>
</protein>
<geneLocation type="plasmid" evidence="1">
    <name>p21254</name>
</geneLocation>
<reference evidence="1" key="1">
    <citation type="submission" date="2019-09" db="EMBL/GenBank/DDBJ databases">
        <title>Nucleotide sequences of blaCTX-M-1 carrying IncI1 in Norwegian broiler production.</title>
        <authorList>
            <person name="Mo S.S."/>
            <person name="Telke A.A."/>
            <person name="Osei K.O."/>
            <person name="Sekse C."/>
            <person name="Slettemeas J.S."/>
            <person name="Urdahl A.-M."/>
        </authorList>
    </citation>
    <scope>NUCLEOTIDE SEQUENCE</scope>
    <source>
        <strain evidence="1">2016-40-21254</strain>
        <plasmid evidence="1">p21254</plasmid>
    </source>
</reference>
<dbReference type="EMBL" id="MN419432">
    <property type="protein sequence ID" value="QHV89661.1"/>
    <property type="molecule type" value="Genomic_DNA"/>
</dbReference>
<name>A0A6D1P3I3_ECOLX</name>
<organism evidence="1">
    <name type="scientific">Escherichia coli</name>
    <dbReference type="NCBI Taxonomy" id="562"/>
    <lineage>
        <taxon>Bacteria</taxon>
        <taxon>Pseudomonadati</taxon>
        <taxon>Pseudomonadota</taxon>
        <taxon>Gammaproteobacteria</taxon>
        <taxon>Enterobacterales</taxon>
        <taxon>Enterobacteriaceae</taxon>
        <taxon>Escherichia</taxon>
    </lineage>
</organism>
<evidence type="ECO:0000313" key="1">
    <source>
        <dbReference type="EMBL" id="QHV89661.1"/>
    </source>
</evidence>
<dbReference type="AlphaFoldDB" id="A0A6D1P3I3"/>
<proteinExistence type="predicted"/>
<keyword evidence="1" id="KW-0614">Plasmid</keyword>